<reference evidence="4 5" key="1">
    <citation type="submission" date="2023-11" db="EMBL/GenBank/DDBJ databases">
        <authorList>
            <person name="Okamura Y."/>
        </authorList>
    </citation>
    <scope>NUCLEOTIDE SEQUENCE [LARGE SCALE GENOMIC DNA]</scope>
</reference>
<dbReference type="EMBL" id="CAVLEF010000277">
    <property type="protein sequence ID" value="CAK1554274.1"/>
    <property type="molecule type" value="Genomic_DNA"/>
</dbReference>
<dbReference type="SUPFAM" id="SSF52087">
    <property type="entry name" value="CRAL/TRIO domain"/>
    <property type="match status" value="1"/>
</dbReference>
<dbReference type="SUPFAM" id="SSF46938">
    <property type="entry name" value="CRAL/TRIO N-terminal domain"/>
    <property type="match status" value="1"/>
</dbReference>
<dbReference type="Pfam" id="PF00635">
    <property type="entry name" value="Motile_Sperm"/>
    <property type="match status" value="1"/>
</dbReference>
<name>A0AAV1K0A9_9NEOP</name>
<dbReference type="SMART" id="SM00516">
    <property type="entry name" value="SEC14"/>
    <property type="match status" value="1"/>
</dbReference>
<evidence type="ECO:0000313" key="5">
    <source>
        <dbReference type="Proteomes" id="UP001497472"/>
    </source>
</evidence>
<sequence length="448" mass="52213">MPIAEVRTLFQAKLSENPDHGFHQLDLDRVKDDKYLRRVLKHNEEDPKEAFNMLWDIFTWRKTVGANDINEKTIKMEYVDEGIIFPHSRDVDGCLLLIIKSKKHVKGTKDFEEIKKIIIYWFDRMEREENGNKISLFFDMDGCGLSNMDMELIQYLISLFKHYYPYFLNYIIIFQMPWVLSAAFKIVKSLLPAQAIEKLKNVNRDSLKNYVSAEQALTCWGGLDGYVYEFIPENKTPEHTPKKVTFAQQNDVQAGDMLKIQPNNLIMFKSDNDDLTGQFTITNNENTPVSFKIRTTSPEKFRVRPSSGVLSIGTNQTVMIVVQPGFQKQVTKDMFLVMCMQVPKTDLSVKELSDIWHNSSGNKVDEYRLKCQFPVKEVKNGNVLEKQDKYDSVSNALNNLQMNYEVLHKQVERMKMFQFLTLIMSVVAVVLGYLVFMNTYEDRYCEHI</sequence>
<dbReference type="GO" id="GO:0012505">
    <property type="term" value="C:endomembrane system"/>
    <property type="evidence" value="ECO:0007669"/>
    <property type="project" value="TreeGrafter"/>
</dbReference>
<dbReference type="GO" id="GO:0140284">
    <property type="term" value="C:endoplasmic reticulum-endosome membrane contact site"/>
    <property type="evidence" value="ECO:0007669"/>
    <property type="project" value="TreeGrafter"/>
</dbReference>
<dbReference type="InterPro" id="IPR036273">
    <property type="entry name" value="CRAL/TRIO_N_dom_sf"/>
</dbReference>
<keyword evidence="5" id="KW-1185">Reference proteome</keyword>
<feature type="transmembrane region" description="Helical" evidence="1">
    <location>
        <begin position="417"/>
        <end position="436"/>
    </location>
</feature>
<dbReference type="AlphaFoldDB" id="A0AAV1K0A9"/>
<proteinExistence type="predicted"/>
<dbReference type="PANTHER" id="PTHR46384">
    <property type="entry name" value="MOTILE SPERM DOMAIN-CONTAINING PROTEIN 2"/>
    <property type="match status" value="1"/>
</dbReference>
<evidence type="ECO:0008006" key="6">
    <source>
        <dbReference type="Google" id="ProtNLM"/>
    </source>
</evidence>
<dbReference type="InterPro" id="IPR036865">
    <property type="entry name" value="CRAL-TRIO_dom_sf"/>
</dbReference>
<keyword evidence="1" id="KW-1133">Transmembrane helix</keyword>
<dbReference type="InterPro" id="IPR000535">
    <property type="entry name" value="MSP_dom"/>
</dbReference>
<dbReference type="PROSITE" id="PS50202">
    <property type="entry name" value="MSP"/>
    <property type="match status" value="1"/>
</dbReference>
<organism evidence="4 5">
    <name type="scientific">Leptosia nina</name>
    <dbReference type="NCBI Taxonomy" id="320188"/>
    <lineage>
        <taxon>Eukaryota</taxon>
        <taxon>Metazoa</taxon>
        <taxon>Ecdysozoa</taxon>
        <taxon>Arthropoda</taxon>
        <taxon>Hexapoda</taxon>
        <taxon>Insecta</taxon>
        <taxon>Pterygota</taxon>
        <taxon>Neoptera</taxon>
        <taxon>Endopterygota</taxon>
        <taxon>Lepidoptera</taxon>
        <taxon>Glossata</taxon>
        <taxon>Ditrysia</taxon>
        <taxon>Papilionoidea</taxon>
        <taxon>Pieridae</taxon>
        <taxon>Pierinae</taxon>
        <taxon>Leptosia</taxon>
    </lineage>
</organism>
<feature type="domain" description="MSP" evidence="3">
    <location>
        <begin position="257"/>
        <end position="374"/>
    </location>
</feature>
<dbReference type="Proteomes" id="UP001497472">
    <property type="component" value="Unassembled WGS sequence"/>
</dbReference>
<feature type="domain" description="CRAL-TRIO" evidence="2">
    <location>
        <begin position="71"/>
        <end position="228"/>
    </location>
</feature>
<dbReference type="CDD" id="cd00170">
    <property type="entry name" value="SEC14"/>
    <property type="match status" value="1"/>
</dbReference>
<evidence type="ECO:0000259" key="3">
    <source>
        <dbReference type="PROSITE" id="PS50202"/>
    </source>
</evidence>
<keyword evidence="1" id="KW-0812">Transmembrane</keyword>
<dbReference type="Gene3D" id="3.40.525.10">
    <property type="entry name" value="CRAL-TRIO lipid binding domain"/>
    <property type="match status" value="1"/>
</dbReference>
<gene>
    <name evidence="4" type="ORF">LNINA_LOCUS13199</name>
</gene>
<dbReference type="InterPro" id="IPR001251">
    <property type="entry name" value="CRAL-TRIO_dom"/>
</dbReference>
<evidence type="ECO:0000256" key="1">
    <source>
        <dbReference type="SAM" id="Phobius"/>
    </source>
</evidence>
<evidence type="ECO:0000313" key="4">
    <source>
        <dbReference type="EMBL" id="CAK1554274.1"/>
    </source>
</evidence>
<dbReference type="InterPro" id="IPR008962">
    <property type="entry name" value="PapD-like_sf"/>
</dbReference>
<dbReference type="Gene3D" id="2.60.40.10">
    <property type="entry name" value="Immunoglobulins"/>
    <property type="match status" value="1"/>
</dbReference>
<dbReference type="SUPFAM" id="SSF49354">
    <property type="entry name" value="PapD-like"/>
    <property type="match status" value="1"/>
</dbReference>
<keyword evidence="1" id="KW-0472">Membrane</keyword>
<comment type="caution">
    <text evidence="4">The sequence shown here is derived from an EMBL/GenBank/DDBJ whole genome shotgun (WGS) entry which is preliminary data.</text>
</comment>
<accession>A0AAV1K0A9</accession>
<protein>
    <recommendedName>
        <fullName evidence="6">Motile sperm domain-containing protein 2</fullName>
    </recommendedName>
</protein>
<dbReference type="InterPro" id="IPR053012">
    <property type="entry name" value="ER-organelle_contact"/>
</dbReference>
<evidence type="ECO:0000259" key="2">
    <source>
        <dbReference type="PROSITE" id="PS50191"/>
    </source>
</evidence>
<dbReference type="Pfam" id="PF00650">
    <property type="entry name" value="CRAL_TRIO"/>
    <property type="match status" value="1"/>
</dbReference>
<dbReference type="PANTHER" id="PTHR46384:SF1">
    <property type="entry name" value="MOTILE SPERM DOMAIN-CONTAINING PROTEIN 2"/>
    <property type="match status" value="1"/>
</dbReference>
<dbReference type="PROSITE" id="PS50191">
    <property type="entry name" value="CRAL_TRIO"/>
    <property type="match status" value="1"/>
</dbReference>
<dbReference type="InterPro" id="IPR013783">
    <property type="entry name" value="Ig-like_fold"/>
</dbReference>